<organism evidence="1 2">
    <name type="scientific">Leptospira santarosai</name>
    <dbReference type="NCBI Taxonomy" id="28183"/>
    <lineage>
        <taxon>Bacteria</taxon>
        <taxon>Pseudomonadati</taxon>
        <taxon>Spirochaetota</taxon>
        <taxon>Spirochaetia</taxon>
        <taxon>Leptospirales</taxon>
        <taxon>Leptospiraceae</taxon>
        <taxon>Leptospira</taxon>
    </lineage>
</organism>
<comment type="caution">
    <text evidence="1">The sequence shown here is derived from an EMBL/GenBank/DDBJ whole genome shotgun (WGS) entry which is preliminary data.</text>
</comment>
<proteinExistence type="predicted"/>
<accession>A0AB73LT60</accession>
<gene>
    <name evidence="1" type="ORF">BWD14_16240</name>
</gene>
<reference evidence="1 2" key="1">
    <citation type="submission" date="2017-01" db="EMBL/GenBank/DDBJ databases">
        <title>Comparative genomic analysis of Brazilian Leptospira santarosai.</title>
        <authorList>
            <person name="Moreno L.Z."/>
            <person name="Miraglia F."/>
            <person name="Kremer F.S."/>
            <person name="Eslabao M.R."/>
            <person name="Lilenbaum W."/>
            <person name="Dellagostin O.A."/>
            <person name="Moreno A.M."/>
        </authorList>
    </citation>
    <scope>NUCLEOTIDE SEQUENCE [LARGE SCALE GENOMIC DNA]</scope>
    <source>
        <strain evidence="1 2">M52/8-19</strain>
    </source>
</reference>
<dbReference type="EMBL" id="MTSU01000018">
    <property type="protein sequence ID" value="ONF91685.1"/>
    <property type="molecule type" value="Genomic_DNA"/>
</dbReference>
<dbReference type="AlphaFoldDB" id="A0AB73LT60"/>
<evidence type="ECO:0000313" key="2">
    <source>
        <dbReference type="Proteomes" id="UP000189337"/>
    </source>
</evidence>
<evidence type="ECO:0000313" key="1">
    <source>
        <dbReference type="EMBL" id="ONF91685.1"/>
    </source>
</evidence>
<name>A0AB73LT60_9LEPT</name>
<protein>
    <submittedName>
        <fullName evidence="1">Uncharacterized protein</fullName>
    </submittedName>
</protein>
<sequence>MSILLLLPTFLLSEGFDFNFLSRFAETNFQNHTTRTASGGIRIHLSSSQNLTRNTFLLLSS</sequence>
<dbReference type="Proteomes" id="UP000189337">
    <property type="component" value="Unassembled WGS sequence"/>
</dbReference>